<keyword evidence="1" id="KW-0812">Transmembrane</keyword>
<protein>
    <submittedName>
        <fullName evidence="2">Uncharacterized protein</fullName>
    </submittedName>
</protein>
<proteinExistence type="predicted"/>
<keyword evidence="1" id="KW-1133">Transmembrane helix</keyword>
<accession>A0A1G2BSJ2</accession>
<evidence type="ECO:0000256" key="1">
    <source>
        <dbReference type="SAM" id="Phobius"/>
    </source>
</evidence>
<dbReference type="AlphaFoldDB" id="A0A1G2BSJ2"/>
<dbReference type="Proteomes" id="UP000178109">
    <property type="component" value="Unassembled WGS sequence"/>
</dbReference>
<evidence type="ECO:0000313" key="2">
    <source>
        <dbReference type="EMBL" id="OGY92155.1"/>
    </source>
</evidence>
<name>A0A1G2BSJ2_9BACT</name>
<dbReference type="EMBL" id="MHKO01000027">
    <property type="protein sequence ID" value="OGY92155.1"/>
    <property type="molecule type" value="Genomic_DNA"/>
</dbReference>
<gene>
    <name evidence="2" type="ORF">A3H70_04735</name>
</gene>
<feature type="transmembrane region" description="Helical" evidence="1">
    <location>
        <begin position="7"/>
        <end position="29"/>
    </location>
</feature>
<comment type="caution">
    <text evidence="2">The sequence shown here is derived from an EMBL/GenBank/DDBJ whole genome shotgun (WGS) entry which is preliminary data.</text>
</comment>
<organism evidence="2 3">
    <name type="scientific">Candidatus Komeilibacteria bacterium RIFCSPLOWO2_02_FULL_48_11</name>
    <dbReference type="NCBI Taxonomy" id="1798553"/>
    <lineage>
        <taxon>Bacteria</taxon>
        <taxon>Candidatus Komeiliibacteriota</taxon>
    </lineage>
</organism>
<sequence>MIIKQSRLISLILISAIFFIGLVFIMRGLSMSQNKLPLSIEQKVRNLSAHETEWQVATVAAPGDVIEHFALIHASDSLKGVLKNIRVACLIDARQNYRAKTLVSSSQGINEEMSETAADNFFGNGLEAAQIKSGEFMDFRWQTQLQPSLSFNEQEIPLINTSIKVEADSYGARAAKTLLSVYSTRERAEAAPVKSDFYLPRAISMNPRTIYDDLGGGVLIAGSDLTGVKTLRLAGSNKILAWRLISNELLEAGLPAGLTSGEQQIEFIDNQSKIIKDKISFTVLSSANRAVVIKATPSVIKQGTRRIIVLQGIHLKNTKELIARNGSEFKLENINQINDRALSAEIPAEAPKGEYKLFVGEYEQDVKLTVN</sequence>
<reference evidence="2 3" key="1">
    <citation type="journal article" date="2016" name="Nat. Commun.">
        <title>Thousands of microbial genomes shed light on interconnected biogeochemical processes in an aquifer system.</title>
        <authorList>
            <person name="Anantharaman K."/>
            <person name="Brown C.T."/>
            <person name="Hug L.A."/>
            <person name="Sharon I."/>
            <person name="Castelle C.J."/>
            <person name="Probst A.J."/>
            <person name="Thomas B.C."/>
            <person name="Singh A."/>
            <person name="Wilkins M.J."/>
            <person name="Karaoz U."/>
            <person name="Brodie E.L."/>
            <person name="Williams K.H."/>
            <person name="Hubbard S.S."/>
            <person name="Banfield J.F."/>
        </authorList>
    </citation>
    <scope>NUCLEOTIDE SEQUENCE [LARGE SCALE GENOMIC DNA]</scope>
</reference>
<evidence type="ECO:0000313" key="3">
    <source>
        <dbReference type="Proteomes" id="UP000178109"/>
    </source>
</evidence>
<keyword evidence="1" id="KW-0472">Membrane</keyword>
<dbReference type="STRING" id="1798553.A3H70_04735"/>